<dbReference type="OrthoDB" id="5840594at2759"/>
<dbReference type="GO" id="GO:0098793">
    <property type="term" value="C:presynapse"/>
    <property type="evidence" value="ECO:0007669"/>
    <property type="project" value="GOC"/>
</dbReference>
<protein>
    <submittedName>
        <fullName evidence="3">Rubis-subs-bind domain-containing protein</fullName>
    </submittedName>
</protein>
<reference evidence="3" key="1">
    <citation type="submission" date="2016-06" db="UniProtKB">
        <authorList>
            <consortium name="WormBaseParasite"/>
        </authorList>
    </citation>
    <scope>IDENTIFICATION</scope>
</reference>
<dbReference type="AlphaFoldDB" id="A0A183E2D0"/>
<dbReference type="EMBL" id="UYRT01082051">
    <property type="protein sequence ID" value="VDN25405.1"/>
    <property type="molecule type" value="Genomic_DNA"/>
</dbReference>
<dbReference type="InterPro" id="IPR033616">
    <property type="entry name" value="BLTP1"/>
</dbReference>
<evidence type="ECO:0000313" key="3">
    <source>
        <dbReference type="WBParaSite" id="GPUH_0001514101-mRNA-1"/>
    </source>
</evidence>
<dbReference type="Proteomes" id="UP000271098">
    <property type="component" value="Unassembled WGS sequence"/>
</dbReference>
<accession>A0A183E2D0</accession>
<dbReference type="WBParaSite" id="GPUH_0001514101-mRNA-1">
    <property type="protein sequence ID" value="GPUH_0001514101-mRNA-1"/>
    <property type="gene ID" value="GPUH_0001514101"/>
</dbReference>
<organism evidence="3">
    <name type="scientific">Gongylonema pulchrum</name>
    <dbReference type="NCBI Taxonomy" id="637853"/>
    <lineage>
        <taxon>Eukaryota</taxon>
        <taxon>Metazoa</taxon>
        <taxon>Ecdysozoa</taxon>
        <taxon>Nematoda</taxon>
        <taxon>Chromadorea</taxon>
        <taxon>Rhabditida</taxon>
        <taxon>Spirurina</taxon>
        <taxon>Spiruromorpha</taxon>
        <taxon>Spiruroidea</taxon>
        <taxon>Gongylonematidae</taxon>
        <taxon>Gongylonema</taxon>
    </lineage>
</organism>
<evidence type="ECO:0000313" key="1">
    <source>
        <dbReference type="EMBL" id="VDN25405.1"/>
    </source>
</evidence>
<reference evidence="1 2" key="2">
    <citation type="submission" date="2018-11" db="EMBL/GenBank/DDBJ databases">
        <authorList>
            <consortium name="Pathogen Informatics"/>
        </authorList>
    </citation>
    <scope>NUCLEOTIDE SEQUENCE [LARGE SCALE GENOMIC DNA]</scope>
</reference>
<proteinExistence type="predicted"/>
<dbReference type="PANTHER" id="PTHR31640">
    <property type="entry name" value="TRANSMEMBRANE PROTEIN KIAA1109"/>
    <property type="match status" value="1"/>
</dbReference>
<dbReference type="GO" id="GO:0048488">
    <property type="term" value="P:synaptic vesicle endocytosis"/>
    <property type="evidence" value="ECO:0007669"/>
    <property type="project" value="TreeGrafter"/>
</dbReference>
<keyword evidence="2" id="KW-1185">Reference proteome</keyword>
<evidence type="ECO:0000313" key="2">
    <source>
        <dbReference type="Proteomes" id="UP000271098"/>
    </source>
</evidence>
<gene>
    <name evidence="1" type="ORF">GPUH_LOCUS15120</name>
</gene>
<sequence length="102" mass="11430">DSSSEPICDVNIDFGENVIIAYGPWAEACRVAFVSYFFPTDYANAVPTKLPASDERKIPLMMKITLTMQGRTTINFWFMRRDELSAIAAIIKNGFSITVSKN</sequence>
<name>A0A183E2D0_9BILA</name>
<dbReference type="PANTHER" id="PTHR31640:SF1">
    <property type="entry name" value="BRIDGE-LIKE LIPID TRANSFER PROTEIN FAMILY MEMBER 1"/>
    <property type="match status" value="1"/>
</dbReference>